<dbReference type="PROSITE" id="PS50097">
    <property type="entry name" value="BTB"/>
    <property type="match status" value="1"/>
</dbReference>
<dbReference type="PANTHER" id="PTHR47843">
    <property type="entry name" value="BTB DOMAIN-CONTAINING PROTEIN-RELATED"/>
    <property type="match status" value="1"/>
</dbReference>
<evidence type="ECO:0000313" key="2">
    <source>
        <dbReference type="EMBL" id="KAJ4391831.1"/>
    </source>
</evidence>
<evidence type="ECO:0000259" key="1">
    <source>
        <dbReference type="PROSITE" id="PS50097"/>
    </source>
</evidence>
<keyword evidence="3" id="KW-1185">Reference proteome</keyword>
<accession>A0A9W8YUH5</accession>
<reference evidence="2" key="1">
    <citation type="submission" date="2022-10" db="EMBL/GenBank/DDBJ databases">
        <title>Tapping the CABI collections for fungal endophytes: first genome assemblies for Collariella, Neodidymelliopsis, Ascochyta clinopodiicola, Didymella pomorum, Didymosphaeria variabile, Neocosmospora piperis and Neocucurbitaria cava.</title>
        <authorList>
            <person name="Hill R."/>
        </authorList>
    </citation>
    <scope>NUCLEOTIDE SEQUENCE</scope>
    <source>
        <strain evidence="2">IMI 355082</strain>
    </source>
</reference>
<comment type="caution">
    <text evidence="2">The sequence shown here is derived from an EMBL/GenBank/DDBJ whole genome shotgun (WGS) entry which is preliminary data.</text>
</comment>
<organism evidence="2 3">
    <name type="scientific">Gnomoniopsis smithogilvyi</name>
    <dbReference type="NCBI Taxonomy" id="1191159"/>
    <lineage>
        <taxon>Eukaryota</taxon>
        <taxon>Fungi</taxon>
        <taxon>Dikarya</taxon>
        <taxon>Ascomycota</taxon>
        <taxon>Pezizomycotina</taxon>
        <taxon>Sordariomycetes</taxon>
        <taxon>Sordariomycetidae</taxon>
        <taxon>Diaporthales</taxon>
        <taxon>Gnomoniaceae</taxon>
        <taxon>Gnomoniopsis</taxon>
    </lineage>
</organism>
<sequence length="306" mass="34647">MESTYESIIESQIFTFVVGANKKEYKVHRAAFSALSKPLNVLLNGPHKEAKDLRVEWPDVDEQTFVRFTEWAYTKSYVTEEPEIILDHSDIELSAPRDDGSDLKTSGSIGGPEEALYSLESLPKKPDLINRDHCGNPKCSDFGVSATYRNRYKKTKCLSIGTARSRLIDEFMDGPGSDHATTTLGFQPKKNKEGCEDFTGVFLCHAKLYVLGDTYDISELRQLSLYRLHATLKVFTLYPSRLNDIATLAKYVFLNTQQQDKIQDMIALYYACIVEDASKHGALKSLIDEIPDFAFKLISRMSERLQ</sequence>
<dbReference type="SUPFAM" id="SSF54695">
    <property type="entry name" value="POZ domain"/>
    <property type="match status" value="1"/>
</dbReference>
<dbReference type="EMBL" id="JAPEVB010000003">
    <property type="protein sequence ID" value="KAJ4391831.1"/>
    <property type="molecule type" value="Genomic_DNA"/>
</dbReference>
<dbReference type="Pfam" id="PF00651">
    <property type="entry name" value="BTB"/>
    <property type="match status" value="1"/>
</dbReference>
<gene>
    <name evidence="2" type="ORF">N0V93_005451</name>
</gene>
<dbReference type="InterPro" id="IPR011333">
    <property type="entry name" value="SKP1/BTB/POZ_sf"/>
</dbReference>
<protein>
    <recommendedName>
        <fullName evidence="1">BTB domain-containing protein</fullName>
    </recommendedName>
</protein>
<dbReference type="Gene3D" id="3.30.710.10">
    <property type="entry name" value="Potassium Channel Kv1.1, Chain A"/>
    <property type="match status" value="1"/>
</dbReference>
<dbReference type="AlphaFoldDB" id="A0A9W8YUH5"/>
<dbReference type="Proteomes" id="UP001140453">
    <property type="component" value="Unassembled WGS sequence"/>
</dbReference>
<proteinExistence type="predicted"/>
<dbReference type="InterPro" id="IPR000210">
    <property type="entry name" value="BTB/POZ_dom"/>
</dbReference>
<feature type="domain" description="BTB" evidence="1">
    <location>
        <begin position="12"/>
        <end position="81"/>
    </location>
</feature>
<evidence type="ECO:0000313" key="3">
    <source>
        <dbReference type="Proteomes" id="UP001140453"/>
    </source>
</evidence>
<dbReference type="OrthoDB" id="9997739at2759"/>
<name>A0A9W8YUH5_9PEZI</name>